<comment type="caution">
    <text evidence="2">The sequence shown here is derived from an EMBL/GenBank/DDBJ whole genome shotgun (WGS) entry which is preliminary data.</text>
</comment>
<accession>A0A1V3XBA5</accession>
<proteinExistence type="predicted"/>
<dbReference type="EMBL" id="MVBM01000003">
    <property type="protein sequence ID" value="OOK76513.1"/>
    <property type="molecule type" value="Genomic_DNA"/>
</dbReference>
<organism evidence="2 3">
    <name type="scientific">Mycobacterium kansasii</name>
    <dbReference type="NCBI Taxonomy" id="1768"/>
    <lineage>
        <taxon>Bacteria</taxon>
        <taxon>Bacillati</taxon>
        <taxon>Actinomycetota</taxon>
        <taxon>Actinomycetes</taxon>
        <taxon>Mycobacteriales</taxon>
        <taxon>Mycobacteriaceae</taxon>
        <taxon>Mycobacterium</taxon>
    </lineage>
</organism>
<gene>
    <name evidence="2" type="ORF">BZL30_4162</name>
</gene>
<feature type="compositionally biased region" description="Basic residues" evidence="1">
    <location>
        <begin position="63"/>
        <end position="72"/>
    </location>
</feature>
<sequence>MSTGTLAAISPRSAWPATVVRAVATPGVAGGNSGSGTASDGADGSGGLGGILAASPARTGKPTTKRVGRVGG</sequence>
<dbReference type="AlphaFoldDB" id="A0A1V3XBA5"/>
<name>A0A1V3XBA5_MYCKA</name>
<feature type="region of interest" description="Disordered" evidence="1">
    <location>
        <begin position="26"/>
        <end position="72"/>
    </location>
</feature>
<evidence type="ECO:0000313" key="3">
    <source>
        <dbReference type="Proteomes" id="UP000189229"/>
    </source>
</evidence>
<dbReference type="Proteomes" id="UP000189229">
    <property type="component" value="Unassembled WGS sequence"/>
</dbReference>
<reference evidence="2 3" key="1">
    <citation type="submission" date="2017-02" db="EMBL/GenBank/DDBJ databases">
        <title>Complete genome sequences of Mycobacterium kansasii strains isolated from rhesus macaques.</title>
        <authorList>
            <person name="Panda A."/>
            <person name="Nagaraj S."/>
            <person name="Zhao X."/>
            <person name="Tettelin H."/>
            <person name="Detolla L.J."/>
        </authorList>
    </citation>
    <scope>NUCLEOTIDE SEQUENCE [LARGE SCALE GENOMIC DNA]</scope>
    <source>
        <strain evidence="2 3">11-3813</strain>
    </source>
</reference>
<protein>
    <submittedName>
        <fullName evidence="2">Uncharacterized protein</fullName>
    </submittedName>
</protein>
<evidence type="ECO:0000313" key="2">
    <source>
        <dbReference type="EMBL" id="OOK76513.1"/>
    </source>
</evidence>
<evidence type="ECO:0000256" key="1">
    <source>
        <dbReference type="SAM" id="MobiDB-lite"/>
    </source>
</evidence>